<comment type="subcellular location">
    <subcellularLocation>
        <location evidence="15">Thylakoid</location>
    </subcellularLocation>
</comment>
<dbReference type="SUPFAM" id="SSF52833">
    <property type="entry name" value="Thioredoxin-like"/>
    <property type="match status" value="1"/>
</dbReference>
<name>A0A1I6FNU2_9FLAO</name>
<dbReference type="AlphaFoldDB" id="A0A1I6FNU2"/>
<dbReference type="PANTHER" id="PTHR42801:SF4">
    <property type="entry name" value="AHPC_TSA FAMILY PROTEIN"/>
    <property type="match status" value="1"/>
</dbReference>
<dbReference type="InterPro" id="IPR050924">
    <property type="entry name" value="Peroxiredoxin_BCP/PrxQ"/>
</dbReference>
<dbReference type="CDD" id="cd03017">
    <property type="entry name" value="PRX_BCP"/>
    <property type="match status" value="1"/>
</dbReference>
<evidence type="ECO:0000256" key="15">
    <source>
        <dbReference type="ARBA" id="ARBA00060385"/>
    </source>
</evidence>
<evidence type="ECO:0000313" key="18">
    <source>
        <dbReference type="EMBL" id="SFR31612.1"/>
    </source>
</evidence>
<dbReference type="PANTHER" id="PTHR42801">
    <property type="entry name" value="THIOREDOXIN-DEPENDENT PEROXIDE REDUCTASE"/>
    <property type="match status" value="1"/>
</dbReference>
<comment type="catalytic activity">
    <reaction evidence="14">
        <text>a hydroperoxide + [thioredoxin]-dithiol = an alcohol + [thioredoxin]-disulfide + H2O</text>
        <dbReference type="Rhea" id="RHEA:62620"/>
        <dbReference type="Rhea" id="RHEA-COMP:10698"/>
        <dbReference type="Rhea" id="RHEA-COMP:10700"/>
        <dbReference type="ChEBI" id="CHEBI:15377"/>
        <dbReference type="ChEBI" id="CHEBI:29950"/>
        <dbReference type="ChEBI" id="CHEBI:30879"/>
        <dbReference type="ChEBI" id="CHEBI:35924"/>
        <dbReference type="ChEBI" id="CHEBI:50058"/>
        <dbReference type="EC" id="1.11.1.24"/>
    </reaction>
</comment>
<dbReference type="OrthoDB" id="9812811at2"/>
<evidence type="ECO:0000259" key="17">
    <source>
        <dbReference type="PROSITE" id="PS51352"/>
    </source>
</evidence>
<keyword evidence="9" id="KW-1015">Disulfide bond</keyword>
<dbReference type="InterPro" id="IPR036249">
    <property type="entry name" value="Thioredoxin-like_sf"/>
</dbReference>
<evidence type="ECO:0000256" key="7">
    <source>
        <dbReference type="ARBA" id="ARBA00023002"/>
    </source>
</evidence>
<dbReference type="GO" id="GO:0008379">
    <property type="term" value="F:thioredoxin peroxidase activity"/>
    <property type="evidence" value="ECO:0007669"/>
    <property type="project" value="TreeGrafter"/>
</dbReference>
<dbReference type="RefSeq" id="WP_092980104.1">
    <property type="nucleotide sequence ID" value="NZ_FOYQ01000001.1"/>
</dbReference>
<dbReference type="STRING" id="400055.SAMN04490243_0293"/>
<dbReference type="EC" id="1.11.1.24" evidence="3"/>
<dbReference type="GO" id="GO:0005737">
    <property type="term" value="C:cytoplasm"/>
    <property type="evidence" value="ECO:0007669"/>
    <property type="project" value="TreeGrafter"/>
</dbReference>
<accession>A0A1I6FNU2</accession>
<gene>
    <name evidence="18" type="ORF">SAMN04490243_0293</name>
</gene>
<keyword evidence="6" id="KW-0809">Transit peptide</keyword>
<keyword evidence="4" id="KW-0575">Peroxidase</keyword>
<dbReference type="InterPro" id="IPR024706">
    <property type="entry name" value="Peroxiredoxin_AhpC-typ"/>
</dbReference>
<evidence type="ECO:0000256" key="1">
    <source>
        <dbReference type="ARBA" id="ARBA00003330"/>
    </source>
</evidence>
<evidence type="ECO:0000256" key="5">
    <source>
        <dbReference type="ARBA" id="ARBA00022862"/>
    </source>
</evidence>
<dbReference type="FunFam" id="3.40.30.10:FF:000122">
    <property type="entry name" value="Peroxiredoxin Q chloroplastic"/>
    <property type="match status" value="1"/>
</dbReference>
<organism evidence="18 19">
    <name type="scientific">Robiginitalea myxolifaciens</name>
    <dbReference type="NCBI Taxonomy" id="400055"/>
    <lineage>
        <taxon>Bacteria</taxon>
        <taxon>Pseudomonadati</taxon>
        <taxon>Bacteroidota</taxon>
        <taxon>Flavobacteriia</taxon>
        <taxon>Flavobacteriales</taxon>
        <taxon>Flavobacteriaceae</taxon>
        <taxon>Robiginitalea</taxon>
    </lineage>
</organism>
<feature type="active site" description="Cysteine sulfenic acid (-SOH) intermediate; for peroxidase activity" evidence="16">
    <location>
        <position position="46"/>
    </location>
</feature>
<evidence type="ECO:0000256" key="6">
    <source>
        <dbReference type="ARBA" id="ARBA00022946"/>
    </source>
</evidence>
<evidence type="ECO:0000256" key="10">
    <source>
        <dbReference type="ARBA" id="ARBA00023284"/>
    </source>
</evidence>
<evidence type="ECO:0000256" key="11">
    <source>
        <dbReference type="ARBA" id="ARBA00032824"/>
    </source>
</evidence>
<keyword evidence="5" id="KW-0049">Antioxidant</keyword>
<evidence type="ECO:0000256" key="16">
    <source>
        <dbReference type="PIRSR" id="PIRSR000239-1"/>
    </source>
</evidence>
<keyword evidence="7" id="KW-0560">Oxidoreductase</keyword>
<dbReference type="EMBL" id="FOYQ01000001">
    <property type="protein sequence ID" value="SFR31612.1"/>
    <property type="molecule type" value="Genomic_DNA"/>
</dbReference>
<comment type="function">
    <text evidence="1">Thiol-specific peroxidase that catalyzes the reduction of hydrogen peroxide and organic hydroperoxides to water and alcohols, respectively. Plays a role in cell protection against oxidative stress by detoxifying peroxides and as sensor of hydrogen peroxide-mediated signaling events.</text>
</comment>
<reference evidence="18 19" key="1">
    <citation type="submission" date="2016-10" db="EMBL/GenBank/DDBJ databases">
        <authorList>
            <person name="de Groot N.N."/>
        </authorList>
    </citation>
    <scope>NUCLEOTIDE SEQUENCE [LARGE SCALE GENOMIC DNA]</scope>
    <source>
        <strain evidence="18 19">DSM 21019</strain>
    </source>
</reference>
<keyword evidence="19" id="KW-1185">Reference proteome</keyword>
<evidence type="ECO:0000256" key="9">
    <source>
        <dbReference type="ARBA" id="ARBA00023157"/>
    </source>
</evidence>
<comment type="subunit">
    <text evidence="2">Monomer.</text>
</comment>
<dbReference type="Pfam" id="PF00578">
    <property type="entry name" value="AhpC-TSA"/>
    <property type="match status" value="1"/>
</dbReference>
<dbReference type="Proteomes" id="UP000199534">
    <property type="component" value="Unassembled WGS sequence"/>
</dbReference>
<evidence type="ECO:0000256" key="14">
    <source>
        <dbReference type="ARBA" id="ARBA00049091"/>
    </source>
</evidence>
<dbReference type="PROSITE" id="PS51352">
    <property type="entry name" value="THIOREDOXIN_2"/>
    <property type="match status" value="1"/>
</dbReference>
<evidence type="ECO:0000256" key="2">
    <source>
        <dbReference type="ARBA" id="ARBA00011245"/>
    </source>
</evidence>
<keyword evidence="8" id="KW-0793">Thylakoid</keyword>
<comment type="similarity">
    <text evidence="12">Belongs to the peroxiredoxin family. BCP/PrxQ subfamily.</text>
</comment>
<evidence type="ECO:0000256" key="13">
    <source>
        <dbReference type="ARBA" id="ARBA00042639"/>
    </source>
</evidence>
<sequence length="153" mass="16778">MGLQQGKTAPDFELKDQDGEKFHLASELKKGPVVLFFYPADFTPGCTAEACSFRDSYEQFTDAGAIVAGISTDSANSHRKFASKYRLPFTLLSDTGGAVARKFAVGRRLMGLLPGRETFVIDRNGMVRLNFNSMGPKGHVRTALQIVRELKGD</sequence>
<dbReference type="Gene3D" id="3.40.30.10">
    <property type="entry name" value="Glutaredoxin"/>
    <property type="match status" value="1"/>
</dbReference>
<feature type="domain" description="Thioredoxin" evidence="17">
    <location>
        <begin position="3"/>
        <end position="152"/>
    </location>
</feature>
<dbReference type="GO" id="GO:0045454">
    <property type="term" value="P:cell redox homeostasis"/>
    <property type="evidence" value="ECO:0007669"/>
    <property type="project" value="TreeGrafter"/>
</dbReference>
<protein>
    <recommendedName>
        <fullName evidence="3">thioredoxin-dependent peroxiredoxin</fullName>
        <ecNumber evidence="3">1.11.1.24</ecNumber>
    </recommendedName>
    <alternativeName>
        <fullName evidence="11">Thioredoxin peroxidase</fullName>
    </alternativeName>
    <alternativeName>
        <fullName evidence="13">Thioredoxin-dependent peroxiredoxin Bcp</fullName>
    </alternativeName>
</protein>
<dbReference type="PIRSF" id="PIRSF000239">
    <property type="entry name" value="AHPC"/>
    <property type="match status" value="1"/>
</dbReference>
<evidence type="ECO:0000256" key="4">
    <source>
        <dbReference type="ARBA" id="ARBA00022559"/>
    </source>
</evidence>
<dbReference type="GO" id="GO:0034599">
    <property type="term" value="P:cellular response to oxidative stress"/>
    <property type="evidence" value="ECO:0007669"/>
    <property type="project" value="TreeGrafter"/>
</dbReference>
<dbReference type="GO" id="GO:0009579">
    <property type="term" value="C:thylakoid"/>
    <property type="evidence" value="ECO:0007669"/>
    <property type="project" value="UniProtKB-SubCell"/>
</dbReference>
<evidence type="ECO:0000256" key="8">
    <source>
        <dbReference type="ARBA" id="ARBA00023078"/>
    </source>
</evidence>
<keyword evidence="10" id="KW-0676">Redox-active center</keyword>
<evidence type="ECO:0000256" key="3">
    <source>
        <dbReference type="ARBA" id="ARBA00013017"/>
    </source>
</evidence>
<dbReference type="InterPro" id="IPR013766">
    <property type="entry name" value="Thioredoxin_domain"/>
</dbReference>
<evidence type="ECO:0000313" key="19">
    <source>
        <dbReference type="Proteomes" id="UP000199534"/>
    </source>
</evidence>
<dbReference type="InterPro" id="IPR000866">
    <property type="entry name" value="AhpC/TSA"/>
</dbReference>
<proteinExistence type="inferred from homology"/>
<evidence type="ECO:0000256" key="12">
    <source>
        <dbReference type="ARBA" id="ARBA00038489"/>
    </source>
</evidence>